<reference evidence="6 7" key="1">
    <citation type="submission" date="2014-12" db="EMBL/GenBank/DDBJ databases">
        <title>Frankia sp. BMG5.1 draft genome.</title>
        <authorList>
            <person name="Gtari M."/>
            <person name="Ghodhbane-Gtari F."/>
            <person name="Nouioui I."/>
            <person name="Ktari A."/>
            <person name="Hezbri K."/>
            <person name="Mimouni W."/>
            <person name="Sbissi I."/>
            <person name="Ayari A."/>
            <person name="Yamanaka T."/>
            <person name="Normand P."/>
            <person name="Tisa L.S."/>
            <person name="Boudabous A."/>
        </authorList>
    </citation>
    <scope>NUCLEOTIDE SEQUENCE [LARGE SCALE GENOMIC DNA]</scope>
    <source>
        <strain evidence="6 7">BMG5.1</strain>
    </source>
</reference>
<accession>A0ABR5F5R4</accession>
<dbReference type="InterPro" id="IPR050176">
    <property type="entry name" value="LTTR"/>
</dbReference>
<comment type="similarity">
    <text evidence="1">Belongs to the LysR transcriptional regulatory family.</text>
</comment>
<dbReference type="Pfam" id="PF03466">
    <property type="entry name" value="LysR_substrate"/>
    <property type="match status" value="1"/>
</dbReference>
<name>A0ABR5F5R4_9ACTN</name>
<dbReference type="PROSITE" id="PS50931">
    <property type="entry name" value="HTH_LYSR"/>
    <property type="match status" value="1"/>
</dbReference>
<feature type="domain" description="HTH lysR-type" evidence="5">
    <location>
        <begin position="5"/>
        <end position="62"/>
    </location>
</feature>
<keyword evidence="4" id="KW-0804">Transcription</keyword>
<dbReference type="InterPro" id="IPR036390">
    <property type="entry name" value="WH_DNA-bd_sf"/>
</dbReference>
<dbReference type="PANTHER" id="PTHR30579">
    <property type="entry name" value="TRANSCRIPTIONAL REGULATOR"/>
    <property type="match status" value="1"/>
</dbReference>
<dbReference type="InterPro" id="IPR000847">
    <property type="entry name" value="LysR_HTH_N"/>
</dbReference>
<keyword evidence="2" id="KW-0805">Transcription regulation</keyword>
<evidence type="ECO:0000256" key="2">
    <source>
        <dbReference type="ARBA" id="ARBA00023015"/>
    </source>
</evidence>
<dbReference type="Gene3D" id="3.40.190.10">
    <property type="entry name" value="Periplasmic binding protein-like II"/>
    <property type="match status" value="2"/>
</dbReference>
<dbReference type="InterPro" id="IPR005119">
    <property type="entry name" value="LysR_subst-bd"/>
</dbReference>
<sequence>MPPVLDLTALRSLTAIADYGGFRRAAEALCISQSAVSQHVRRLEKAVGRPLVAPDGRGTRFTPDGELLVAVGRRILTLHDDALEQLGVDAVLAGQSTITIGSTEHAADHLLPLVMSALTTEFPDVQVRFRLDRGARINEALDRGSIDVAVLIGEGNAATARPAGRLPLAWFAATDWAAPPPERPLPLVAIDDPCTIRSQALRVLARAGRTASVVGEAGYLAGVLHAVRAGVGVALLADVGAVPQGLERRDDLPPVDPEPLHVRARRSAHPRLTHLIGNAVRTALDERPRTDRRPGPAS</sequence>
<dbReference type="EMBL" id="JWIO01000009">
    <property type="protein sequence ID" value="KLL11992.1"/>
    <property type="molecule type" value="Genomic_DNA"/>
</dbReference>
<dbReference type="Gene3D" id="1.10.10.10">
    <property type="entry name" value="Winged helix-like DNA-binding domain superfamily/Winged helix DNA-binding domain"/>
    <property type="match status" value="1"/>
</dbReference>
<proteinExistence type="inferred from homology"/>
<evidence type="ECO:0000256" key="1">
    <source>
        <dbReference type="ARBA" id="ARBA00009437"/>
    </source>
</evidence>
<evidence type="ECO:0000313" key="6">
    <source>
        <dbReference type="EMBL" id="KLL11992.1"/>
    </source>
</evidence>
<evidence type="ECO:0000313" key="7">
    <source>
        <dbReference type="Proteomes" id="UP000035425"/>
    </source>
</evidence>
<dbReference type="Proteomes" id="UP000035425">
    <property type="component" value="Unassembled WGS sequence"/>
</dbReference>
<dbReference type="SUPFAM" id="SSF53850">
    <property type="entry name" value="Periplasmic binding protein-like II"/>
    <property type="match status" value="1"/>
</dbReference>
<dbReference type="PANTHER" id="PTHR30579:SF7">
    <property type="entry name" value="HTH-TYPE TRANSCRIPTIONAL REGULATOR LRHA-RELATED"/>
    <property type="match status" value="1"/>
</dbReference>
<evidence type="ECO:0000259" key="5">
    <source>
        <dbReference type="PROSITE" id="PS50931"/>
    </source>
</evidence>
<dbReference type="RefSeq" id="WP_086055323.1">
    <property type="nucleotide sequence ID" value="NZ_JWIO01000009.1"/>
</dbReference>
<organism evidence="6 7">
    <name type="scientific">Protofrankia coriariae</name>
    <dbReference type="NCBI Taxonomy" id="1562887"/>
    <lineage>
        <taxon>Bacteria</taxon>
        <taxon>Bacillati</taxon>
        <taxon>Actinomycetota</taxon>
        <taxon>Actinomycetes</taxon>
        <taxon>Frankiales</taxon>
        <taxon>Frankiaceae</taxon>
        <taxon>Protofrankia</taxon>
    </lineage>
</organism>
<evidence type="ECO:0000256" key="3">
    <source>
        <dbReference type="ARBA" id="ARBA00023125"/>
    </source>
</evidence>
<keyword evidence="3" id="KW-0238">DNA-binding</keyword>
<comment type="caution">
    <text evidence="6">The sequence shown here is derived from an EMBL/GenBank/DDBJ whole genome shotgun (WGS) entry which is preliminary data.</text>
</comment>
<dbReference type="Pfam" id="PF00126">
    <property type="entry name" value="HTH_1"/>
    <property type="match status" value="1"/>
</dbReference>
<dbReference type="InterPro" id="IPR036388">
    <property type="entry name" value="WH-like_DNA-bd_sf"/>
</dbReference>
<evidence type="ECO:0000256" key="4">
    <source>
        <dbReference type="ARBA" id="ARBA00023163"/>
    </source>
</evidence>
<protein>
    <submittedName>
        <fullName evidence="6">LysR family transcriptional regulator</fullName>
    </submittedName>
</protein>
<dbReference type="SUPFAM" id="SSF46785">
    <property type="entry name" value="Winged helix' DNA-binding domain"/>
    <property type="match status" value="1"/>
</dbReference>
<gene>
    <name evidence="6" type="ORF">FrCorBMG51_07665</name>
</gene>
<dbReference type="PRINTS" id="PR00039">
    <property type="entry name" value="HTHLYSR"/>
</dbReference>
<keyword evidence="7" id="KW-1185">Reference proteome</keyword>